<feature type="domain" description="Metallo-beta-lactamase" evidence="1">
    <location>
        <begin position="12"/>
        <end position="225"/>
    </location>
</feature>
<dbReference type="RefSeq" id="WP_161837593.1">
    <property type="nucleotide sequence ID" value="NZ_CP048000.1"/>
</dbReference>
<evidence type="ECO:0000313" key="2">
    <source>
        <dbReference type="EMBL" id="QHQ60761.1"/>
    </source>
</evidence>
<dbReference type="AlphaFoldDB" id="A0A6P1TL66"/>
<keyword evidence="2" id="KW-0378">Hydrolase</keyword>
<dbReference type="SUPFAM" id="SSF56281">
    <property type="entry name" value="Metallo-hydrolase/oxidoreductase"/>
    <property type="match status" value="1"/>
</dbReference>
<accession>A0A6P1TL66</accession>
<reference evidence="2 3" key="1">
    <citation type="submission" date="2020-01" db="EMBL/GenBank/DDBJ databases">
        <title>Genome analysis of Anaerocolumna sp. CBA3638.</title>
        <authorList>
            <person name="Kim J."/>
            <person name="Roh S.W."/>
        </authorList>
    </citation>
    <scope>NUCLEOTIDE SEQUENCE [LARGE SCALE GENOMIC DNA]</scope>
    <source>
        <strain evidence="2 3">CBA3638</strain>
    </source>
</reference>
<evidence type="ECO:0000313" key="3">
    <source>
        <dbReference type="Proteomes" id="UP000464314"/>
    </source>
</evidence>
<keyword evidence="3" id="KW-1185">Reference proteome</keyword>
<dbReference type="PANTHER" id="PTHR42951:SF17">
    <property type="entry name" value="METALLO-BETA-LACTAMASE DOMAIN-CONTAINING PROTEIN"/>
    <property type="match status" value="1"/>
</dbReference>
<dbReference type="KEGG" id="anr:Ana3638_08240"/>
<dbReference type="Pfam" id="PF00753">
    <property type="entry name" value="Lactamase_B"/>
    <property type="match status" value="1"/>
</dbReference>
<name>A0A6P1TL66_9FIRM</name>
<dbReference type="Proteomes" id="UP000464314">
    <property type="component" value="Chromosome"/>
</dbReference>
<dbReference type="InterPro" id="IPR036866">
    <property type="entry name" value="RibonucZ/Hydroxyglut_hydro"/>
</dbReference>
<dbReference type="GO" id="GO:0016787">
    <property type="term" value="F:hydrolase activity"/>
    <property type="evidence" value="ECO:0007669"/>
    <property type="project" value="UniProtKB-KW"/>
</dbReference>
<dbReference type="InterPro" id="IPR001279">
    <property type="entry name" value="Metallo-B-lactamas"/>
</dbReference>
<gene>
    <name evidence="2" type="ORF">Ana3638_08240</name>
</gene>
<dbReference type="Gene3D" id="3.60.15.10">
    <property type="entry name" value="Ribonuclease Z/Hydroxyacylglutathione hydrolase-like"/>
    <property type="match status" value="1"/>
</dbReference>
<dbReference type="EMBL" id="CP048000">
    <property type="protein sequence ID" value="QHQ60761.1"/>
    <property type="molecule type" value="Genomic_DNA"/>
</dbReference>
<organism evidence="2 3">
    <name type="scientific">Anaerocolumna sedimenticola</name>
    <dbReference type="NCBI Taxonomy" id="2696063"/>
    <lineage>
        <taxon>Bacteria</taxon>
        <taxon>Bacillati</taxon>
        <taxon>Bacillota</taxon>
        <taxon>Clostridia</taxon>
        <taxon>Lachnospirales</taxon>
        <taxon>Lachnospiraceae</taxon>
        <taxon>Anaerocolumna</taxon>
    </lineage>
</organism>
<dbReference type="SMART" id="SM00849">
    <property type="entry name" value="Lactamase_B"/>
    <property type="match status" value="1"/>
</dbReference>
<dbReference type="InterPro" id="IPR050855">
    <property type="entry name" value="NDM-1-like"/>
</dbReference>
<proteinExistence type="predicted"/>
<evidence type="ECO:0000259" key="1">
    <source>
        <dbReference type="SMART" id="SM00849"/>
    </source>
</evidence>
<protein>
    <submittedName>
        <fullName evidence="2">MBL fold metallo-hydrolase</fullName>
    </submittedName>
</protein>
<sequence length="238" mass="27310">MKQEIIRIDLSGVNCYLGKENDNFILFDTGGHLFFDKKFNNRREAVEKELERHGCNTNNLRLIVLTHGDNDHVANASYFRKKYNTNIAMHPADEILVNNPEIENLMENCHYHSVLFKVVFLFMKRLIKKIVIKTLEDYDSFRPDILIDEGFDLSEFGFHAKVIHIPGHTRGSIGIITEMGDLISGDTFANTGKLEIAPNAYNFKELIKSIKRIKSLNRKTIYPGHGDPFNSALLNNLK</sequence>
<dbReference type="PANTHER" id="PTHR42951">
    <property type="entry name" value="METALLO-BETA-LACTAMASE DOMAIN-CONTAINING"/>
    <property type="match status" value="1"/>
</dbReference>